<evidence type="ECO:0000313" key="4">
    <source>
        <dbReference type="EMBL" id="TGZ10419.1"/>
    </source>
</evidence>
<dbReference type="PANTHER" id="PTHR33569">
    <property type="entry name" value="UREASE"/>
    <property type="match status" value="1"/>
</dbReference>
<feature type="compositionally biased region" description="Low complexity" evidence="3">
    <location>
        <begin position="172"/>
        <end position="202"/>
    </location>
</feature>
<feature type="region of interest" description="Disordered" evidence="3">
    <location>
        <begin position="122"/>
        <end position="202"/>
    </location>
</feature>
<dbReference type="NCBIfam" id="TIGR00192">
    <property type="entry name" value="urease_beta"/>
    <property type="match status" value="1"/>
</dbReference>
<dbReference type="RefSeq" id="WP_136015997.1">
    <property type="nucleotide sequence ID" value="NZ_SRZK01000071.1"/>
</dbReference>
<dbReference type="InterPro" id="IPR036461">
    <property type="entry name" value="Urease_betasu_sf"/>
</dbReference>
<dbReference type="EC" id="3.5.1.5" evidence="4"/>
<dbReference type="SUPFAM" id="SSF51278">
    <property type="entry name" value="Urease, beta-subunit"/>
    <property type="match status" value="1"/>
</dbReference>
<reference evidence="4 5" key="1">
    <citation type="submission" date="2019-04" db="EMBL/GenBank/DDBJ databases">
        <title>Streptomyces rhizosphaericola sp. nov., an actinobacterium isolated from the wheat rhizosphere.</title>
        <authorList>
            <person name="Vargas Hoyos H.A."/>
            <person name="Santos S.N."/>
            <person name="Genuario D.B."/>
            <person name="Melo I.S."/>
            <person name="Da Silva L.J."/>
            <person name="Da Silva F.S.P."/>
            <person name="Zucchi T.D."/>
        </authorList>
    </citation>
    <scope>NUCLEOTIDE SEQUENCE [LARGE SCALE GENOMIC DNA]</scope>
    <source>
        <strain evidence="4 5">1AS2c</strain>
    </source>
</reference>
<protein>
    <submittedName>
        <fullName evidence="4">Urease subunit beta</fullName>
        <ecNumber evidence="4">3.5.1.5</ecNumber>
    </submittedName>
</protein>
<keyword evidence="1 4" id="KW-0378">Hydrolase</keyword>
<dbReference type="Gene3D" id="2.10.150.10">
    <property type="entry name" value="Urease, beta subunit"/>
    <property type="match status" value="1"/>
</dbReference>
<sequence>MSFRQKYLYGEEPIEINAGRRTVRLTVENTGDRAIQIGSHYHFFEVNSALSFDRQRALGMHLNIPAGTSVRVEPGGTREVELCEYAGTGRLVGFSGLLNGSLVSHPAKVEAVRKAIERGFAGARNSAQAETDEEASPERKKPGRRSPDRKSPDRTAKRSEEKTEKTEKAETAKTAGPKASQRKSSQNKSAKPKSSQQKKGSR</sequence>
<dbReference type="InterPro" id="IPR002019">
    <property type="entry name" value="Urease_beta-like"/>
</dbReference>
<dbReference type="PANTHER" id="PTHR33569:SF1">
    <property type="entry name" value="UREASE"/>
    <property type="match status" value="1"/>
</dbReference>
<name>A0ABY2PHD8_9ACTN</name>
<dbReference type="EMBL" id="SRZK01000071">
    <property type="protein sequence ID" value="TGZ10419.1"/>
    <property type="molecule type" value="Genomic_DNA"/>
</dbReference>
<dbReference type="Proteomes" id="UP000306274">
    <property type="component" value="Unassembled WGS sequence"/>
</dbReference>
<comment type="caution">
    <text evidence="4">The sequence shown here is derived from an EMBL/GenBank/DDBJ whole genome shotgun (WGS) entry which is preliminary data.</text>
</comment>
<keyword evidence="5" id="KW-1185">Reference proteome</keyword>
<accession>A0ABY2PHD8</accession>
<evidence type="ECO:0000256" key="3">
    <source>
        <dbReference type="SAM" id="MobiDB-lite"/>
    </source>
</evidence>
<gene>
    <name evidence="4" type="ORF">E5Z02_10100</name>
</gene>
<evidence type="ECO:0000256" key="2">
    <source>
        <dbReference type="ARBA" id="ARBA00047778"/>
    </source>
</evidence>
<comment type="catalytic activity">
    <reaction evidence="2">
        <text>urea + 2 H2O + H(+) = hydrogencarbonate + 2 NH4(+)</text>
        <dbReference type="Rhea" id="RHEA:20557"/>
        <dbReference type="ChEBI" id="CHEBI:15377"/>
        <dbReference type="ChEBI" id="CHEBI:15378"/>
        <dbReference type="ChEBI" id="CHEBI:16199"/>
        <dbReference type="ChEBI" id="CHEBI:17544"/>
        <dbReference type="ChEBI" id="CHEBI:28938"/>
        <dbReference type="EC" id="3.5.1.5"/>
    </reaction>
</comment>
<dbReference type="GO" id="GO:0009039">
    <property type="term" value="F:urease activity"/>
    <property type="evidence" value="ECO:0007669"/>
    <property type="project" value="UniProtKB-EC"/>
</dbReference>
<proteinExistence type="predicted"/>
<evidence type="ECO:0000256" key="1">
    <source>
        <dbReference type="ARBA" id="ARBA00022801"/>
    </source>
</evidence>
<evidence type="ECO:0000313" key="5">
    <source>
        <dbReference type="Proteomes" id="UP000306274"/>
    </source>
</evidence>
<organism evidence="4 5">
    <name type="scientific">Streptomyces rhizosphaericola</name>
    <dbReference type="NCBI Taxonomy" id="2564098"/>
    <lineage>
        <taxon>Bacteria</taxon>
        <taxon>Bacillati</taxon>
        <taxon>Actinomycetota</taxon>
        <taxon>Actinomycetes</taxon>
        <taxon>Kitasatosporales</taxon>
        <taxon>Streptomycetaceae</taxon>
        <taxon>Streptomyces</taxon>
    </lineage>
</organism>
<dbReference type="Pfam" id="PF00699">
    <property type="entry name" value="Urease_beta"/>
    <property type="match status" value="1"/>
</dbReference>
<feature type="compositionally biased region" description="Basic and acidic residues" evidence="3">
    <location>
        <begin position="136"/>
        <end position="171"/>
    </location>
</feature>
<dbReference type="CDD" id="cd00407">
    <property type="entry name" value="Urease_beta"/>
    <property type="match status" value="1"/>
</dbReference>
<dbReference type="InterPro" id="IPR050069">
    <property type="entry name" value="Urease_subunit"/>
</dbReference>
<dbReference type="NCBIfam" id="NF009682">
    <property type="entry name" value="PRK13203.1"/>
    <property type="match status" value="1"/>
</dbReference>